<dbReference type="Proteomes" id="UP001352263">
    <property type="component" value="Unassembled WGS sequence"/>
</dbReference>
<protein>
    <submittedName>
        <fullName evidence="3">Sigma-70 family RNA polymerase sigma factor</fullName>
    </submittedName>
</protein>
<dbReference type="SUPFAM" id="SSF88659">
    <property type="entry name" value="Sigma3 and sigma4 domains of RNA polymerase sigma factors"/>
    <property type="match status" value="1"/>
</dbReference>
<feature type="domain" description="RNA polymerase sigma-70 region 2" evidence="1">
    <location>
        <begin position="17"/>
        <end position="80"/>
    </location>
</feature>
<name>A0ABU6JES8_9BURK</name>
<proteinExistence type="predicted"/>
<dbReference type="InterPro" id="IPR052704">
    <property type="entry name" value="ECF_Sigma-70_Domain"/>
</dbReference>
<dbReference type="InterPro" id="IPR013325">
    <property type="entry name" value="RNA_pol_sigma_r2"/>
</dbReference>
<comment type="caution">
    <text evidence="3">The sequence shown here is derived from an EMBL/GenBank/DDBJ whole genome shotgun (WGS) entry which is preliminary data.</text>
</comment>
<dbReference type="NCBIfam" id="TIGR02937">
    <property type="entry name" value="sigma70-ECF"/>
    <property type="match status" value="1"/>
</dbReference>
<dbReference type="InterPro" id="IPR014284">
    <property type="entry name" value="RNA_pol_sigma-70_dom"/>
</dbReference>
<evidence type="ECO:0000313" key="3">
    <source>
        <dbReference type="EMBL" id="MEC4722038.1"/>
    </source>
</evidence>
<dbReference type="PANTHER" id="PTHR30173">
    <property type="entry name" value="SIGMA 19 FACTOR"/>
    <property type="match status" value="1"/>
</dbReference>
<dbReference type="Gene3D" id="1.10.1740.10">
    <property type="match status" value="1"/>
</dbReference>
<dbReference type="InterPro" id="IPR036388">
    <property type="entry name" value="WH-like_DNA-bd_sf"/>
</dbReference>
<organism evidence="3 4">
    <name type="scientific">Noviherbaspirillum album</name>
    <dbReference type="NCBI Taxonomy" id="3080276"/>
    <lineage>
        <taxon>Bacteria</taxon>
        <taxon>Pseudomonadati</taxon>
        <taxon>Pseudomonadota</taxon>
        <taxon>Betaproteobacteria</taxon>
        <taxon>Burkholderiales</taxon>
        <taxon>Oxalobacteraceae</taxon>
        <taxon>Noviherbaspirillum</taxon>
    </lineage>
</organism>
<gene>
    <name evidence="3" type="ORF">RY831_22990</name>
</gene>
<dbReference type="PANTHER" id="PTHR30173:SF43">
    <property type="entry name" value="ECF RNA POLYMERASE SIGMA FACTOR SIGI-RELATED"/>
    <property type="match status" value="1"/>
</dbReference>
<evidence type="ECO:0000259" key="2">
    <source>
        <dbReference type="Pfam" id="PF08281"/>
    </source>
</evidence>
<dbReference type="Pfam" id="PF04542">
    <property type="entry name" value="Sigma70_r2"/>
    <property type="match status" value="1"/>
</dbReference>
<evidence type="ECO:0000259" key="1">
    <source>
        <dbReference type="Pfam" id="PF04542"/>
    </source>
</evidence>
<dbReference type="EMBL" id="JAWIIV010000025">
    <property type="protein sequence ID" value="MEC4722038.1"/>
    <property type="molecule type" value="Genomic_DNA"/>
</dbReference>
<dbReference type="SUPFAM" id="SSF88946">
    <property type="entry name" value="Sigma2 domain of RNA polymerase sigma factors"/>
    <property type="match status" value="1"/>
</dbReference>
<dbReference type="Pfam" id="PF08281">
    <property type="entry name" value="Sigma70_r4_2"/>
    <property type="match status" value="1"/>
</dbReference>
<accession>A0ABU6JES8</accession>
<keyword evidence="4" id="KW-1185">Reference proteome</keyword>
<feature type="domain" description="RNA polymerase sigma factor 70 region 4 type 2" evidence="2">
    <location>
        <begin position="127"/>
        <end position="174"/>
    </location>
</feature>
<dbReference type="Gene3D" id="1.10.10.10">
    <property type="entry name" value="Winged helix-like DNA-binding domain superfamily/Winged helix DNA-binding domain"/>
    <property type="match status" value="1"/>
</dbReference>
<dbReference type="InterPro" id="IPR013249">
    <property type="entry name" value="RNA_pol_sigma70_r4_t2"/>
</dbReference>
<dbReference type="RefSeq" id="WP_326508719.1">
    <property type="nucleotide sequence ID" value="NZ_JAWIIV010000025.1"/>
</dbReference>
<dbReference type="InterPro" id="IPR007627">
    <property type="entry name" value="RNA_pol_sigma70_r2"/>
</dbReference>
<dbReference type="InterPro" id="IPR013324">
    <property type="entry name" value="RNA_pol_sigma_r3/r4-like"/>
</dbReference>
<sequence length="281" mass="31249">MMDKPFETDERKLQVFLAFRQRLLGHAGRILRDRAEAEDVVQEAFIRWREQHAADLRTPEAWLTTVTTRIAIDRMRKNERQGISPPAVINSDGRAGIAGPAWAGDGKAERESDPALTTELADGFRLLFSLLTEDERKVLALREGFEFDFEEIAALTGKSVQNCRQIASRAKQRLGRHAGRDHLLAADGRELARRCVDAFRAGDSHALMRLLSLQPAESLPPMKRGIEMHSAHAQTSASATVCRLLQQMLAQAACRIWLGLAVVDEPRSEHEAEAVTIAIAA</sequence>
<reference evidence="3 4" key="1">
    <citation type="submission" date="2023-10" db="EMBL/GenBank/DDBJ databases">
        <title>Noviherbaspirillum sp. CPCC 100848 genome assembly.</title>
        <authorList>
            <person name="Li X.Y."/>
            <person name="Fang X.M."/>
        </authorList>
    </citation>
    <scope>NUCLEOTIDE SEQUENCE [LARGE SCALE GENOMIC DNA]</scope>
    <source>
        <strain evidence="3 4">CPCC 100848</strain>
    </source>
</reference>
<evidence type="ECO:0000313" key="4">
    <source>
        <dbReference type="Proteomes" id="UP001352263"/>
    </source>
</evidence>